<dbReference type="EMBL" id="CP015839">
    <property type="protein sequence ID" value="ANG63117.1"/>
    <property type="molecule type" value="Genomic_DNA"/>
</dbReference>
<accession>A0A1A9EZ04</accession>
<evidence type="ECO:0000313" key="2">
    <source>
        <dbReference type="EMBL" id="ANG63117.1"/>
    </source>
</evidence>
<sequence>MSHPTDITASDQFPLEGAYTRLDQLVALHRFAARLSLSARRHSSSTLAGEWRTHQRGRGIDFDQVRAYQAGDDIRSIDWRVTARRQAPHTRVYREERERPVLLAADLRSPMFFGSRHCYKAVLASALIGTLGWIALAGRDRVGGLVFGDQEHRDVRPRRSRHSVLELLQQLDAFSHRLTTPCPAEIPAPLSQLLDKLLHTSHPGTAVYIASDFHDLDDASEQRFYQLARHSDLTLFLISDPLEYGLPDNDDLWIGNGQQRAAVRDLNQAGEQLAQRDQRLRALCTRLAIPLHHLSTETSPLTLLQQLYGQRSGARGRA</sequence>
<name>A0A1A9EZ04_9GAMM</name>
<dbReference type="STRING" id="1821621.A8C75_11965"/>
<keyword evidence="3" id="KW-1185">Reference proteome</keyword>
<dbReference type="OrthoDB" id="9812729at2"/>
<proteinExistence type="predicted"/>
<dbReference type="Proteomes" id="UP000078070">
    <property type="component" value="Chromosome"/>
</dbReference>
<dbReference type="PANTHER" id="PTHR33608">
    <property type="entry name" value="BLL2464 PROTEIN"/>
    <property type="match status" value="1"/>
</dbReference>
<dbReference type="Pfam" id="PF01882">
    <property type="entry name" value="DUF58"/>
    <property type="match status" value="1"/>
</dbReference>
<reference evidence="3" key="1">
    <citation type="submission" date="2016-05" db="EMBL/GenBank/DDBJ databases">
        <authorList>
            <person name="Baek K."/>
            <person name="Yang S.-J."/>
        </authorList>
    </citation>
    <scope>NUCLEOTIDE SEQUENCE [LARGE SCALE GENOMIC DNA]</scope>
    <source>
        <strain evidence="3">ST58-10</strain>
    </source>
</reference>
<reference evidence="2 3" key="2">
    <citation type="journal article" date="2018" name="Int. J. Syst. Evol. Microbiol.">
        <title>Marinobacterium aestuarii sp. nov., a benzene-degrading marine bacterium isolated from estuary sediment.</title>
        <authorList>
            <person name="Bae S.S."/>
            <person name="Jung J."/>
            <person name="Chung D."/>
            <person name="Baek K."/>
        </authorList>
    </citation>
    <scope>NUCLEOTIDE SEQUENCE [LARGE SCALE GENOMIC DNA]</scope>
    <source>
        <strain evidence="2 3">ST58-10</strain>
    </source>
</reference>
<gene>
    <name evidence="2" type="ORF">A8C75_11965</name>
</gene>
<evidence type="ECO:0000313" key="3">
    <source>
        <dbReference type="Proteomes" id="UP000078070"/>
    </source>
</evidence>
<evidence type="ECO:0000259" key="1">
    <source>
        <dbReference type="Pfam" id="PF01882"/>
    </source>
</evidence>
<feature type="domain" description="DUF58" evidence="1">
    <location>
        <begin position="64"/>
        <end position="253"/>
    </location>
</feature>
<dbReference type="AlphaFoldDB" id="A0A1A9EZ04"/>
<protein>
    <recommendedName>
        <fullName evidence="1">DUF58 domain-containing protein</fullName>
    </recommendedName>
</protein>
<dbReference type="RefSeq" id="WP_067382499.1">
    <property type="nucleotide sequence ID" value="NZ_CP015839.1"/>
</dbReference>
<dbReference type="KEGG" id="mars:A8C75_11965"/>
<dbReference type="InterPro" id="IPR002881">
    <property type="entry name" value="DUF58"/>
</dbReference>
<organism evidence="2 3">
    <name type="scientific">Marinobacterium aestuarii</name>
    <dbReference type="NCBI Taxonomy" id="1821621"/>
    <lineage>
        <taxon>Bacteria</taxon>
        <taxon>Pseudomonadati</taxon>
        <taxon>Pseudomonadota</taxon>
        <taxon>Gammaproteobacteria</taxon>
        <taxon>Oceanospirillales</taxon>
        <taxon>Oceanospirillaceae</taxon>
        <taxon>Marinobacterium</taxon>
    </lineage>
</organism>
<dbReference type="PANTHER" id="PTHR33608:SF12">
    <property type="entry name" value="DUF58 DOMAIN-CONTAINING PROTEIN"/>
    <property type="match status" value="1"/>
</dbReference>